<gene>
    <name evidence="3" type="ORF">CM83_97077</name>
    <name evidence="4" type="ORF">CM83_97085</name>
</gene>
<dbReference type="Pfam" id="PF08604">
    <property type="entry name" value="Nup153"/>
    <property type="match status" value="1"/>
</dbReference>
<proteinExistence type="predicted"/>
<name>A0A0A9XAK5_LYGHE</name>
<evidence type="ECO:0000313" key="4">
    <source>
        <dbReference type="EMBL" id="JAG15858.1"/>
    </source>
</evidence>
<feature type="compositionally biased region" description="Low complexity" evidence="1">
    <location>
        <begin position="160"/>
        <end position="169"/>
    </location>
</feature>
<reference evidence="4" key="2">
    <citation type="submission" date="2014-07" db="EMBL/GenBank/DDBJ databases">
        <authorList>
            <person name="Hull J."/>
        </authorList>
    </citation>
    <scope>NUCLEOTIDE SEQUENCE</scope>
</reference>
<accession>A0A0A9XAK5</accession>
<organism evidence="4">
    <name type="scientific">Lygus hesperus</name>
    <name type="common">Western plant bug</name>
    <dbReference type="NCBI Taxonomy" id="30085"/>
    <lineage>
        <taxon>Eukaryota</taxon>
        <taxon>Metazoa</taxon>
        <taxon>Ecdysozoa</taxon>
        <taxon>Arthropoda</taxon>
        <taxon>Hexapoda</taxon>
        <taxon>Insecta</taxon>
        <taxon>Pterygota</taxon>
        <taxon>Neoptera</taxon>
        <taxon>Paraneoptera</taxon>
        <taxon>Hemiptera</taxon>
        <taxon>Heteroptera</taxon>
        <taxon>Panheteroptera</taxon>
        <taxon>Cimicomorpha</taxon>
        <taxon>Miridae</taxon>
        <taxon>Mirini</taxon>
        <taxon>Lygus</taxon>
    </lineage>
</organism>
<feature type="region of interest" description="Disordered" evidence="1">
    <location>
        <begin position="49"/>
        <end position="128"/>
    </location>
</feature>
<dbReference type="InterPro" id="IPR013913">
    <property type="entry name" value="Nup153_N"/>
</dbReference>
<evidence type="ECO:0000313" key="3">
    <source>
        <dbReference type="EMBL" id="JAG13017.1"/>
    </source>
</evidence>
<sequence length="548" mass="60113">MAKGSNNVNPKRSHLYKPYNSANSSLFSRLTTRVSEILPQPTSWLSRWTAPVEQRSFRVDSDEDEDDSNEQQQQPPSKRMCVRPTSNDVSTQQNENHVRQIRCDPELSPILRNRSDQPDGEVAGPSGLNLRGANFVASTPAVQVPTEAPVKVNGDEGSDGSESTSGCSSLVPQGERTLTAPFPENTPKASPETPMLSMTPNSLGGKRAIKTKNRTMDLSYSFTKSRPSFDAYAFNNPLNKSSSFSSSFNRTLDDSTTSPFYRGRTMYGGNSSCKESLSLSLSSPKVGTPRLVSVRPTPTPLQNRDTISTSALKILRAIEQFSTPVLDTKKIPLKSESERRKRKAPQPFEDLVIPTMPDLLRIKRKERSTSESSGAPSTPSTSNTPKPYQLPPPIQPLSVRDDAPEPKRVMKGKHVEEMKSEQAEKVNLPSIPLPIKTLPSFSHLSSLPTSSTYSTPATASYAMFSSKPVLTTSPSQTSPLFSFGARKTNESSFKFSRPSVESDTVVPIPSIKPKLQFRNPLKADATPKSKEPSTAADIPVLQLKNNQR</sequence>
<dbReference type="EMBL" id="GBHO01030587">
    <property type="protein sequence ID" value="JAG13017.1"/>
    <property type="molecule type" value="Transcribed_RNA"/>
</dbReference>
<feature type="compositionally biased region" description="Low complexity" evidence="1">
    <location>
        <begin position="370"/>
        <end position="387"/>
    </location>
</feature>
<reference evidence="5" key="3">
    <citation type="submission" date="2014-09" db="EMBL/GenBank/DDBJ databases">
        <authorList>
            <person name="Magalhaes I.L.F."/>
            <person name="Oliveira U."/>
            <person name="Santos F.R."/>
            <person name="Vidigal T.H.D.A."/>
            <person name="Brescovit A.D."/>
            <person name="Santos A.J."/>
        </authorList>
    </citation>
    <scope>NUCLEOTIDE SEQUENCE</scope>
</reference>
<reference evidence="4" key="1">
    <citation type="journal article" date="2014" name="PLoS ONE">
        <title>Transcriptome-Based Identification of ABC Transporters in the Western Tarnished Plant Bug Lygus hesperus.</title>
        <authorList>
            <person name="Hull J.J."/>
            <person name="Chaney K."/>
            <person name="Geib S.M."/>
            <person name="Fabrick J.A."/>
            <person name="Brent C.S."/>
            <person name="Walsh D."/>
            <person name="Lavine L.C."/>
        </authorList>
    </citation>
    <scope>NUCLEOTIDE SEQUENCE</scope>
</reference>
<feature type="compositionally biased region" description="Basic and acidic residues" evidence="1">
    <location>
        <begin position="96"/>
        <end position="105"/>
    </location>
</feature>
<feature type="region of interest" description="Disordered" evidence="1">
    <location>
        <begin position="1"/>
        <end position="22"/>
    </location>
</feature>
<dbReference type="EMBL" id="GBRD01003360">
    <property type="protein sequence ID" value="JAG62461.1"/>
    <property type="molecule type" value="Transcribed_RNA"/>
</dbReference>
<feature type="region of interest" description="Disordered" evidence="1">
    <location>
        <begin position="332"/>
        <end position="411"/>
    </location>
</feature>
<feature type="compositionally biased region" description="Polar residues" evidence="1">
    <location>
        <begin position="84"/>
        <end position="95"/>
    </location>
</feature>
<protein>
    <recommendedName>
        <fullName evidence="2">Nucleoporin Nup153 N-terminal domain-containing protein</fullName>
    </recommendedName>
</protein>
<feature type="region of interest" description="Disordered" evidence="1">
    <location>
        <begin position="140"/>
        <end position="206"/>
    </location>
</feature>
<dbReference type="EMBL" id="GBHO01027746">
    <property type="protein sequence ID" value="JAG15858.1"/>
    <property type="molecule type" value="Transcribed_RNA"/>
</dbReference>
<dbReference type="AlphaFoldDB" id="A0A0A9XAK5"/>
<feature type="region of interest" description="Disordered" evidence="1">
    <location>
        <begin position="517"/>
        <end position="548"/>
    </location>
</feature>
<evidence type="ECO:0000313" key="5">
    <source>
        <dbReference type="EMBL" id="JAG62461.1"/>
    </source>
</evidence>
<feature type="compositionally biased region" description="Basic and acidic residues" evidence="1">
    <location>
        <begin position="399"/>
        <end position="411"/>
    </location>
</feature>
<evidence type="ECO:0000256" key="1">
    <source>
        <dbReference type="SAM" id="MobiDB-lite"/>
    </source>
</evidence>
<feature type="domain" description="Nucleoporin Nup153 N-terminal" evidence="2">
    <location>
        <begin position="223"/>
        <end position="338"/>
    </location>
</feature>
<feature type="compositionally biased region" description="Polar residues" evidence="1">
    <location>
        <begin position="1"/>
        <end position="10"/>
    </location>
</feature>
<evidence type="ECO:0000259" key="2">
    <source>
        <dbReference type="Pfam" id="PF08604"/>
    </source>
</evidence>